<dbReference type="AlphaFoldDB" id="A0AAV6QMG9"/>
<organism evidence="8 9">
    <name type="scientific">Solea senegalensis</name>
    <name type="common">Senegalese sole</name>
    <dbReference type="NCBI Taxonomy" id="28829"/>
    <lineage>
        <taxon>Eukaryota</taxon>
        <taxon>Metazoa</taxon>
        <taxon>Chordata</taxon>
        <taxon>Craniata</taxon>
        <taxon>Vertebrata</taxon>
        <taxon>Euteleostomi</taxon>
        <taxon>Actinopterygii</taxon>
        <taxon>Neopterygii</taxon>
        <taxon>Teleostei</taxon>
        <taxon>Neoteleostei</taxon>
        <taxon>Acanthomorphata</taxon>
        <taxon>Carangaria</taxon>
        <taxon>Pleuronectiformes</taxon>
        <taxon>Pleuronectoidei</taxon>
        <taxon>Soleidae</taxon>
        <taxon>Solea</taxon>
    </lineage>
</organism>
<comment type="caution">
    <text evidence="8">The sequence shown here is derived from an EMBL/GenBank/DDBJ whole genome shotgun (WGS) entry which is preliminary data.</text>
</comment>
<evidence type="ECO:0000313" key="9">
    <source>
        <dbReference type="Proteomes" id="UP000693946"/>
    </source>
</evidence>
<evidence type="ECO:0000259" key="7">
    <source>
        <dbReference type="PROSITE" id="PS50119"/>
    </source>
</evidence>
<protein>
    <submittedName>
        <fullName evidence="8">Tripartite motif-containing 16 isoform X1</fullName>
    </submittedName>
</protein>
<dbReference type="PANTHER" id="PTHR25465">
    <property type="entry name" value="B-BOX DOMAIN CONTAINING"/>
    <property type="match status" value="1"/>
</dbReference>
<reference evidence="8 9" key="1">
    <citation type="journal article" date="2021" name="Sci. Rep.">
        <title>Chromosome anchoring in Senegalese sole (Solea senegalensis) reveals sex-associated markers and genome rearrangements in flatfish.</title>
        <authorList>
            <person name="Guerrero-Cozar I."/>
            <person name="Gomez-Garrido J."/>
            <person name="Berbel C."/>
            <person name="Martinez-Blanch J.F."/>
            <person name="Alioto T."/>
            <person name="Claros M.G."/>
            <person name="Gagnaire P.A."/>
            <person name="Manchado M."/>
        </authorList>
    </citation>
    <scope>NUCLEOTIDE SEQUENCE [LARGE SCALE GENOMIC DNA]</scope>
    <source>
        <strain evidence="8">Sse05_10M</strain>
    </source>
</reference>
<keyword evidence="9" id="KW-1185">Reference proteome</keyword>
<dbReference type="CDD" id="cd19769">
    <property type="entry name" value="Bbox2_TRIM16-like"/>
    <property type="match status" value="1"/>
</dbReference>
<feature type="coiled-coil region" evidence="5">
    <location>
        <begin position="114"/>
        <end position="159"/>
    </location>
</feature>
<keyword evidence="1" id="KW-0479">Metal-binding</keyword>
<dbReference type="InterPro" id="IPR000315">
    <property type="entry name" value="Znf_B-box"/>
</dbReference>
<name>A0AAV6QMG9_SOLSE</name>
<sequence length="296" mass="33461">MLPETLGARPEERVSLQLSRVHRITDTTLAEQVRDRGSAGDGKRQRRQHGSGGKPPQKQPESGRKSPQKRAFRDAASGDARCRKHNRPLDLYCCTSDVIICAACAQTEHGGHRIGCVSEERRRKQEELRNIQETNKETLQKQKHRCGNLKNVLTQIEEEAGQVADYCEGVLVGVMASIQKHYLSVRELIGVQEKAVADRVSNSVQTLEKKIKEMEKRDAELERLALSDSDTHFLQEWPALQRLCEVDRVQVRSELSEDPLLPFEFTKRAVEEVGVRLEEFCKKEFASVTESGACLC</sequence>
<keyword evidence="2 4" id="KW-0863">Zinc-finger</keyword>
<keyword evidence="5" id="KW-0175">Coiled coil</keyword>
<dbReference type="Pfam" id="PF00643">
    <property type="entry name" value="zf-B_box"/>
    <property type="match status" value="1"/>
</dbReference>
<dbReference type="EMBL" id="JAGKHQ010000016">
    <property type="protein sequence ID" value="KAG7493870.1"/>
    <property type="molecule type" value="Genomic_DNA"/>
</dbReference>
<feature type="region of interest" description="Disordered" evidence="6">
    <location>
        <begin position="1"/>
        <end position="80"/>
    </location>
</feature>
<accession>A0AAV6QMG9</accession>
<evidence type="ECO:0000256" key="3">
    <source>
        <dbReference type="ARBA" id="ARBA00022833"/>
    </source>
</evidence>
<keyword evidence="3" id="KW-0862">Zinc</keyword>
<evidence type="ECO:0000256" key="5">
    <source>
        <dbReference type="SAM" id="Coils"/>
    </source>
</evidence>
<feature type="compositionally biased region" description="Basic and acidic residues" evidence="6">
    <location>
        <begin position="32"/>
        <end position="43"/>
    </location>
</feature>
<dbReference type="Proteomes" id="UP000693946">
    <property type="component" value="Linkage Group LG4"/>
</dbReference>
<gene>
    <name evidence="8" type="ORF">JOB18_017682</name>
</gene>
<feature type="coiled-coil region" evidence="5">
    <location>
        <begin position="197"/>
        <end position="224"/>
    </location>
</feature>
<dbReference type="Pfam" id="PF25600">
    <property type="entry name" value="TRIM_CC"/>
    <property type="match status" value="1"/>
</dbReference>
<proteinExistence type="predicted"/>
<evidence type="ECO:0000256" key="6">
    <source>
        <dbReference type="SAM" id="MobiDB-lite"/>
    </source>
</evidence>
<dbReference type="PROSITE" id="PS50119">
    <property type="entry name" value="ZF_BBOX"/>
    <property type="match status" value="1"/>
</dbReference>
<dbReference type="InterPro" id="IPR058030">
    <property type="entry name" value="TRIM8/14/16/25/29/45/65_CC"/>
</dbReference>
<evidence type="ECO:0000256" key="4">
    <source>
        <dbReference type="PROSITE-ProRule" id="PRU00024"/>
    </source>
</evidence>
<dbReference type="InterPro" id="IPR051051">
    <property type="entry name" value="E3_ubiq-ligase_TRIM/RNF"/>
</dbReference>
<evidence type="ECO:0000256" key="1">
    <source>
        <dbReference type="ARBA" id="ARBA00022723"/>
    </source>
</evidence>
<feature type="domain" description="B box-type" evidence="7">
    <location>
        <begin position="77"/>
        <end position="117"/>
    </location>
</feature>
<dbReference type="PANTHER" id="PTHR25465:SF14">
    <property type="entry name" value="E3 UBIQUITIN-PROTEIN LIGASE TRIM65"/>
    <property type="match status" value="1"/>
</dbReference>
<evidence type="ECO:0000256" key="2">
    <source>
        <dbReference type="ARBA" id="ARBA00022771"/>
    </source>
</evidence>
<dbReference type="GO" id="GO:0008270">
    <property type="term" value="F:zinc ion binding"/>
    <property type="evidence" value="ECO:0007669"/>
    <property type="project" value="UniProtKB-KW"/>
</dbReference>
<evidence type="ECO:0000313" key="8">
    <source>
        <dbReference type="EMBL" id="KAG7493870.1"/>
    </source>
</evidence>
<dbReference type="SMART" id="SM00336">
    <property type="entry name" value="BBOX"/>
    <property type="match status" value="1"/>
</dbReference>